<accession>A0A328AGR8</accession>
<dbReference type="PROSITE" id="PS00330">
    <property type="entry name" value="HEMOLYSIN_CALCIUM"/>
    <property type="match status" value="1"/>
</dbReference>
<organism evidence="1 2">
    <name type="scientific">Phenylobacterium soli</name>
    <dbReference type="NCBI Taxonomy" id="2170551"/>
    <lineage>
        <taxon>Bacteria</taxon>
        <taxon>Pseudomonadati</taxon>
        <taxon>Pseudomonadota</taxon>
        <taxon>Alphaproteobacteria</taxon>
        <taxon>Caulobacterales</taxon>
        <taxon>Caulobacteraceae</taxon>
        <taxon>Phenylobacterium</taxon>
    </lineage>
</organism>
<evidence type="ECO:0000313" key="1">
    <source>
        <dbReference type="EMBL" id="RAK54063.1"/>
    </source>
</evidence>
<name>A0A328AGR8_9CAUL</name>
<dbReference type="AlphaFoldDB" id="A0A328AGR8"/>
<dbReference type="InterPro" id="IPR011049">
    <property type="entry name" value="Serralysin-like_metalloprot_C"/>
</dbReference>
<dbReference type="EMBL" id="QFYQ01000001">
    <property type="protein sequence ID" value="RAK54063.1"/>
    <property type="molecule type" value="Genomic_DNA"/>
</dbReference>
<dbReference type="GO" id="GO:0005509">
    <property type="term" value="F:calcium ion binding"/>
    <property type="evidence" value="ECO:0007669"/>
    <property type="project" value="InterPro"/>
</dbReference>
<dbReference type="InterPro" id="IPR018511">
    <property type="entry name" value="Hemolysin-typ_Ca-bd_CS"/>
</dbReference>
<reference evidence="2" key="1">
    <citation type="submission" date="2018-05" db="EMBL/GenBank/DDBJ databases">
        <authorList>
            <person name="Li X."/>
        </authorList>
    </citation>
    <scope>NUCLEOTIDE SEQUENCE [LARGE SCALE GENOMIC DNA]</scope>
    <source>
        <strain evidence="2">LX32</strain>
    </source>
</reference>
<dbReference type="RefSeq" id="WP_111527814.1">
    <property type="nucleotide sequence ID" value="NZ_JBHRSG010000002.1"/>
</dbReference>
<comment type="caution">
    <text evidence="1">The sequence shown here is derived from an EMBL/GenBank/DDBJ whole genome shotgun (WGS) entry which is preliminary data.</text>
</comment>
<dbReference type="OrthoDB" id="9773411at2"/>
<dbReference type="SUPFAM" id="SSF51120">
    <property type="entry name" value="beta-Roll"/>
    <property type="match status" value="1"/>
</dbReference>
<evidence type="ECO:0000313" key="2">
    <source>
        <dbReference type="Proteomes" id="UP000249254"/>
    </source>
</evidence>
<gene>
    <name evidence="1" type="ORF">DJ017_05760</name>
</gene>
<keyword evidence="2" id="KW-1185">Reference proteome</keyword>
<sequence length="702" mass="70654">MPDLTPVGGEVLVNVATTGTQSPAGLAVLRDGTTVALFTDDGAGGIAKLRLFDSHEQPLGGEISLGPAWNAQVTALEGGGFAASWISTAADRSVVHLQTFDAAGHAVGAAQDLKSYDEKLDLASGINSQQHPLGLHMASLADGGYAVAWTVQASDSMSFKTLSIQGLIVHGDGQSQTLGQIVTGGTKALVPYDTVATPVQLADGRLMLTWWQQAASAPASPQDPVSGQHILMFDAAGAPIGAGVHLDSAMPADGGPIVDGSHGLGVAVLGDGDVAFGWIAGGKVWLSVYPESGLGQGNLSGRTAPVAVGDTNDAGAPQVAELGDGRLVVAWTADAAGGSDVLARIYSAGAVPAGAAFHLGDITSGAQDLALIAAHGDGLSTLWRDDSGLASGGGTADLSGAGVKLQLLGAAASGPHSLLGTAGPEVLAGGAGEDWLTGYGGADTLSGGFGHDKFILGQGAGVDRVLDFTAGEDLILVTDGAGAIADGSHGALIFDAASHTLSFDPDGGPGPAAAEPLAILDGVSHVGASDLAAGFAPHAIKVIAADGSMEKTVFDGGGAAWASTVTQTSAAGAVTSYTVNQDDGSHWTTWFDAPATETWSSRTAVVDAAGAVSLYAVTYDDGRREVFSFDTQHAQPWSRMVDDYDAAGRLATRATVYDDGVVKVATLDADNSHPWSMLVDVYDAAGRLTGHWTYNDDGTFVG</sequence>
<dbReference type="Gene3D" id="3.90.930.1">
    <property type="match status" value="1"/>
</dbReference>
<evidence type="ECO:0008006" key="3">
    <source>
        <dbReference type="Google" id="ProtNLM"/>
    </source>
</evidence>
<dbReference type="Pfam" id="PF00353">
    <property type="entry name" value="HemolysinCabind"/>
    <property type="match status" value="1"/>
</dbReference>
<protein>
    <recommendedName>
        <fullName evidence="3">Calcium-binding protein</fullName>
    </recommendedName>
</protein>
<dbReference type="Gene3D" id="2.150.10.10">
    <property type="entry name" value="Serralysin-like metalloprotease, C-terminal"/>
    <property type="match status" value="1"/>
</dbReference>
<dbReference type="Proteomes" id="UP000249254">
    <property type="component" value="Unassembled WGS sequence"/>
</dbReference>
<proteinExistence type="predicted"/>
<dbReference type="InterPro" id="IPR001343">
    <property type="entry name" value="Hemolysn_Ca-bd"/>
</dbReference>